<name>A0ABU6RSZ8_9FABA</name>
<sequence length="73" mass="7947">MASISVIIFVAEARFAAAPSVPARTSVVAAQFHSQQASPSLPASTWGVVVAVLDERMMHFNYFFCRPTFVILC</sequence>
<keyword evidence="1" id="KW-0732">Signal</keyword>
<gene>
    <name evidence="2" type="ORF">PIB30_085207</name>
</gene>
<comment type="caution">
    <text evidence="2">The sequence shown here is derived from an EMBL/GenBank/DDBJ whole genome shotgun (WGS) entry which is preliminary data.</text>
</comment>
<evidence type="ECO:0008006" key="4">
    <source>
        <dbReference type="Google" id="ProtNLM"/>
    </source>
</evidence>
<dbReference type="EMBL" id="JASCZI010031619">
    <property type="protein sequence ID" value="MED6127135.1"/>
    <property type="molecule type" value="Genomic_DNA"/>
</dbReference>
<dbReference type="Proteomes" id="UP001341840">
    <property type="component" value="Unassembled WGS sequence"/>
</dbReference>
<protein>
    <recommendedName>
        <fullName evidence="4">Secreted protein</fullName>
    </recommendedName>
</protein>
<keyword evidence="3" id="KW-1185">Reference proteome</keyword>
<evidence type="ECO:0000256" key="1">
    <source>
        <dbReference type="SAM" id="SignalP"/>
    </source>
</evidence>
<feature type="signal peptide" evidence="1">
    <location>
        <begin position="1"/>
        <end position="18"/>
    </location>
</feature>
<reference evidence="2 3" key="1">
    <citation type="journal article" date="2023" name="Plants (Basel)">
        <title>Bridging the Gap: Combining Genomics and Transcriptomics Approaches to Understand Stylosanthes scabra, an Orphan Legume from the Brazilian Caatinga.</title>
        <authorList>
            <person name="Ferreira-Neto J.R.C."/>
            <person name="da Silva M.D."/>
            <person name="Binneck E."/>
            <person name="de Melo N.F."/>
            <person name="da Silva R.H."/>
            <person name="de Melo A.L.T.M."/>
            <person name="Pandolfi V."/>
            <person name="Bustamante F.O."/>
            <person name="Brasileiro-Vidal A.C."/>
            <person name="Benko-Iseppon A.M."/>
        </authorList>
    </citation>
    <scope>NUCLEOTIDE SEQUENCE [LARGE SCALE GENOMIC DNA]</scope>
    <source>
        <tissue evidence="2">Leaves</tissue>
    </source>
</reference>
<evidence type="ECO:0000313" key="2">
    <source>
        <dbReference type="EMBL" id="MED6127135.1"/>
    </source>
</evidence>
<proteinExistence type="predicted"/>
<organism evidence="2 3">
    <name type="scientific">Stylosanthes scabra</name>
    <dbReference type="NCBI Taxonomy" id="79078"/>
    <lineage>
        <taxon>Eukaryota</taxon>
        <taxon>Viridiplantae</taxon>
        <taxon>Streptophyta</taxon>
        <taxon>Embryophyta</taxon>
        <taxon>Tracheophyta</taxon>
        <taxon>Spermatophyta</taxon>
        <taxon>Magnoliopsida</taxon>
        <taxon>eudicotyledons</taxon>
        <taxon>Gunneridae</taxon>
        <taxon>Pentapetalae</taxon>
        <taxon>rosids</taxon>
        <taxon>fabids</taxon>
        <taxon>Fabales</taxon>
        <taxon>Fabaceae</taxon>
        <taxon>Papilionoideae</taxon>
        <taxon>50 kb inversion clade</taxon>
        <taxon>dalbergioids sensu lato</taxon>
        <taxon>Dalbergieae</taxon>
        <taxon>Pterocarpus clade</taxon>
        <taxon>Stylosanthes</taxon>
    </lineage>
</organism>
<accession>A0ABU6RSZ8</accession>
<feature type="chain" id="PRO_5047456212" description="Secreted protein" evidence="1">
    <location>
        <begin position="19"/>
        <end position="73"/>
    </location>
</feature>
<evidence type="ECO:0000313" key="3">
    <source>
        <dbReference type="Proteomes" id="UP001341840"/>
    </source>
</evidence>